<dbReference type="AlphaFoldDB" id="A0A9P7VTJ5"/>
<dbReference type="OrthoDB" id="2992823at2759"/>
<evidence type="ECO:0000313" key="1">
    <source>
        <dbReference type="EMBL" id="KAG7447148.1"/>
    </source>
</evidence>
<dbReference type="RefSeq" id="XP_043040648.1">
    <property type="nucleotide sequence ID" value="XM_043179100.1"/>
</dbReference>
<dbReference type="GeneID" id="66101394"/>
<dbReference type="Proteomes" id="UP000812287">
    <property type="component" value="Unassembled WGS sequence"/>
</dbReference>
<sequence length="315" mass="35410">MESIPTQLTESQPLGDAPEFLPVHDIDGMEPYATFSQRIPRAIFLEREDDDPVRIIRDHRDAPFIAWKMAQIVVSVLQDLPTTLESKTARDWIINHFYLREESTQDPDHIVLPTNGSVLCYRHEPVAEFAPVTRLDAIGKANYVAHNDAGHDYAKKEAGFVIVGSIIHNPQTYSILDFSRHCPTCIKNANENYHPSIRKSTVTVPARTSRLTQQLRMLAVGRDAYENDDADHYKGKAAYQELSFIPLSVQSSLAFIASDVASETAISDTGNDSNYFDMAPPQILDEDDDVSASQTMLEIENSVYERRDDDPPSDE</sequence>
<organism evidence="1 2">
    <name type="scientific">Guyanagaster necrorhizus</name>
    <dbReference type="NCBI Taxonomy" id="856835"/>
    <lineage>
        <taxon>Eukaryota</taxon>
        <taxon>Fungi</taxon>
        <taxon>Dikarya</taxon>
        <taxon>Basidiomycota</taxon>
        <taxon>Agaricomycotina</taxon>
        <taxon>Agaricomycetes</taxon>
        <taxon>Agaricomycetidae</taxon>
        <taxon>Agaricales</taxon>
        <taxon>Marasmiineae</taxon>
        <taxon>Physalacriaceae</taxon>
        <taxon>Guyanagaster</taxon>
    </lineage>
</organism>
<comment type="caution">
    <text evidence="1">The sequence shown here is derived from an EMBL/GenBank/DDBJ whole genome shotgun (WGS) entry which is preliminary data.</text>
</comment>
<dbReference type="EMBL" id="MU250532">
    <property type="protein sequence ID" value="KAG7447148.1"/>
    <property type="molecule type" value="Genomic_DNA"/>
</dbReference>
<reference evidence="1" key="1">
    <citation type="submission" date="2020-11" db="EMBL/GenBank/DDBJ databases">
        <title>Adaptations for nitrogen fixation in a non-lichenized fungal sporocarp promotes dispersal by wood-feeding termites.</title>
        <authorList>
            <consortium name="DOE Joint Genome Institute"/>
            <person name="Koch R.A."/>
            <person name="Yoon G."/>
            <person name="Arayal U."/>
            <person name="Lail K."/>
            <person name="Amirebrahimi M."/>
            <person name="Labutti K."/>
            <person name="Lipzen A."/>
            <person name="Riley R."/>
            <person name="Barry K."/>
            <person name="Henrissat B."/>
            <person name="Grigoriev I.V."/>
            <person name="Herr J.R."/>
            <person name="Aime M.C."/>
        </authorList>
    </citation>
    <scope>NUCLEOTIDE SEQUENCE</scope>
    <source>
        <strain evidence="1">MCA 3950</strain>
    </source>
</reference>
<evidence type="ECO:0000313" key="2">
    <source>
        <dbReference type="Proteomes" id="UP000812287"/>
    </source>
</evidence>
<protein>
    <submittedName>
        <fullName evidence="1">Uncharacterized protein</fullName>
    </submittedName>
</protein>
<proteinExistence type="predicted"/>
<name>A0A9P7VTJ5_9AGAR</name>
<gene>
    <name evidence="1" type="ORF">BT62DRAFT_1075243</name>
</gene>
<accession>A0A9P7VTJ5</accession>
<keyword evidence="2" id="KW-1185">Reference proteome</keyword>